<keyword evidence="9 11" id="KW-1133">Transmembrane helix</keyword>
<accession>A0ABM1NJ09</accession>
<keyword evidence="4 11" id="KW-0337">GPI-anchor biosynthesis</keyword>
<evidence type="ECO:0000256" key="6">
    <source>
        <dbReference type="ARBA" id="ARBA00022679"/>
    </source>
</evidence>
<evidence type="ECO:0000313" key="12">
    <source>
        <dbReference type="Proteomes" id="UP000695000"/>
    </source>
</evidence>
<comment type="pathway">
    <text evidence="2 11">Glycolipid biosynthesis; glycosylphosphatidylinositol-anchor biosynthesis.</text>
</comment>
<evidence type="ECO:0000256" key="7">
    <source>
        <dbReference type="ARBA" id="ARBA00022692"/>
    </source>
</evidence>
<keyword evidence="6 11" id="KW-0808">Transferase</keyword>
<keyword evidence="12" id="KW-1185">Reference proteome</keyword>
<reference evidence="13" key="1">
    <citation type="submission" date="2025-08" db="UniProtKB">
        <authorList>
            <consortium name="RefSeq"/>
        </authorList>
    </citation>
    <scope>IDENTIFICATION</scope>
    <source>
        <tissue evidence="13">Whole Larva</tissue>
    </source>
</reference>
<gene>
    <name evidence="13" type="primary">LOC108569679</name>
</gene>
<protein>
    <recommendedName>
        <fullName evidence="11">GPI mannosyltransferase 2</fullName>
        <ecNumber evidence="11">2.4.1.-</ecNumber>
    </recommendedName>
</protein>
<evidence type="ECO:0000256" key="5">
    <source>
        <dbReference type="ARBA" id="ARBA00022676"/>
    </source>
</evidence>
<comment type="caution">
    <text evidence="11">Lacks conserved residue(s) required for the propagation of feature annotation.</text>
</comment>
<evidence type="ECO:0000256" key="9">
    <source>
        <dbReference type="ARBA" id="ARBA00022989"/>
    </source>
</evidence>
<keyword evidence="7 11" id="KW-0812">Transmembrane</keyword>
<sequence>MVNGIILPGQNEIYQQTWCNYKLLPIPYSYVQDKYWNVGFFKYYQLKQIPNFLLALPIICLILLQSYYFFKYNWHYIVHHSMFVKFLLRNFGGNNYLRRQKYAVESKFEIDFAFPCILHALALTIFCIIFVHIQVTTRMLCSASPVIYWFSNQVNKRFIKYYYLCYFYVGTIMFCNFLPWT</sequence>
<dbReference type="PANTHER" id="PTHR12468">
    <property type="entry name" value="GPI MANNOSYLTRANSFERASE 2"/>
    <property type="match status" value="1"/>
</dbReference>
<dbReference type="GeneID" id="108569679"/>
<keyword evidence="5 11" id="KW-0328">Glycosyltransferase</keyword>
<comment type="function">
    <text evidence="11">Mannosyltransferase involved in glycosylphosphatidylinositol-anchor biosynthesis.</text>
</comment>
<evidence type="ECO:0000256" key="8">
    <source>
        <dbReference type="ARBA" id="ARBA00022824"/>
    </source>
</evidence>
<dbReference type="Proteomes" id="UP000695000">
    <property type="component" value="Unplaced"/>
</dbReference>
<keyword evidence="8 11" id="KW-0256">Endoplasmic reticulum</keyword>
<dbReference type="Pfam" id="PF04188">
    <property type="entry name" value="Mannosyl_trans2"/>
    <property type="match status" value="1"/>
</dbReference>
<feature type="transmembrane region" description="Helical" evidence="11">
    <location>
        <begin position="52"/>
        <end position="70"/>
    </location>
</feature>
<proteinExistence type="inferred from homology"/>
<organism evidence="12 13">
    <name type="scientific">Nicrophorus vespilloides</name>
    <name type="common">Boreal carrion beetle</name>
    <dbReference type="NCBI Taxonomy" id="110193"/>
    <lineage>
        <taxon>Eukaryota</taxon>
        <taxon>Metazoa</taxon>
        <taxon>Ecdysozoa</taxon>
        <taxon>Arthropoda</taxon>
        <taxon>Hexapoda</taxon>
        <taxon>Insecta</taxon>
        <taxon>Pterygota</taxon>
        <taxon>Neoptera</taxon>
        <taxon>Endopterygota</taxon>
        <taxon>Coleoptera</taxon>
        <taxon>Polyphaga</taxon>
        <taxon>Staphyliniformia</taxon>
        <taxon>Silphidae</taxon>
        <taxon>Nicrophorinae</taxon>
        <taxon>Nicrophorus</taxon>
    </lineage>
</organism>
<comment type="subcellular location">
    <subcellularLocation>
        <location evidence="1 11">Endoplasmic reticulum membrane</location>
        <topology evidence="1 11">Multi-pass membrane protein</topology>
    </subcellularLocation>
</comment>
<evidence type="ECO:0000256" key="4">
    <source>
        <dbReference type="ARBA" id="ARBA00022502"/>
    </source>
</evidence>
<dbReference type="InterPro" id="IPR007315">
    <property type="entry name" value="PIG-V/Gpi18"/>
</dbReference>
<evidence type="ECO:0000256" key="3">
    <source>
        <dbReference type="ARBA" id="ARBA00008698"/>
    </source>
</evidence>
<evidence type="ECO:0000256" key="1">
    <source>
        <dbReference type="ARBA" id="ARBA00004477"/>
    </source>
</evidence>
<dbReference type="EC" id="2.4.1.-" evidence="11"/>
<comment type="similarity">
    <text evidence="3 11">Belongs to the PIGV family.</text>
</comment>
<dbReference type="PANTHER" id="PTHR12468:SF2">
    <property type="entry name" value="GPI MANNOSYLTRANSFERASE 2"/>
    <property type="match status" value="1"/>
</dbReference>
<dbReference type="GO" id="GO:0016757">
    <property type="term" value="F:glycosyltransferase activity"/>
    <property type="evidence" value="ECO:0007669"/>
    <property type="project" value="UniProtKB-KW"/>
</dbReference>
<evidence type="ECO:0000256" key="10">
    <source>
        <dbReference type="ARBA" id="ARBA00023136"/>
    </source>
</evidence>
<feature type="transmembrane region" description="Helical" evidence="11">
    <location>
        <begin position="112"/>
        <end position="133"/>
    </location>
</feature>
<feature type="transmembrane region" description="Helical" evidence="11">
    <location>
        <begin position="161"/>
        <end position="180"/>
    </location>
</feature>
<name>A0ABM1NJ09_NICVS</name>
<keyword evidence="10 11" id="KW-0472">Membrane</keyword>
<evidence type="ECO:0000313" key="13">
    <source>
        <dbReference type="RefSeq" id="XP_017786809.1"/>
    </source>
</evidence>
<evidence type="ECO:0000256" key="2">
    <source>
        <dbReference type="ARBA" id="ARBA00004687"/>
    </source>
</evidence>
<evidence type="ECO:0000256" key="11">
    <source>
        <dbReference type="RuleBase" id="RU363112"/>
    </source>
</evidence>
<dbReference type="RefSeq" id="XP_017786809.1">
    <property type="nucleotide sequence ID" value="XM_017931320.1"/>
</dbReference>